<dbReference type="EMBL" id="CP012393">
    <property type="protein sequence ID" value="ANW91485.1"/>
    <property type="molecule type" value="Genomic_DNA"/>
</dbReference>
<evidence type="ECO:0000313" key="3">
    <source>
        <dbReference type="Proteomes" id="UP000069876"/>
    </source>
</evidence>
<dbReference type="Proteomes" id="UP000092966">
    <property type="component" value="Chromosome"/>
</dbReference>
<sequence length="222" mass="26357">MKADFFILDGNHLSRFKYIFQEAIRDKILVLRILFESIDYILHLPKSDRYLNDYNKIGDYTIILSINKHSRIIFYSNQKIFSIVLPFTYFNDKKTYEFYFNSILINSGIVSYIKEFLDMLSKNGNTLVLDEIMEFYTNNPEKDSDKDNAIIILSDLILLEDGYIRYDYDPEHENGNLHPLHHYDIFYQNKNTFKIGLKSAIGCKEFIELLDCTEERSFLSKL</sequence>
<dbReference type="RefSeq" id="WP_002248282.1">
    <property type="nucleotide sequence ID" value="NZ_CP009418.1"/>
</dbReference>
<organism evidence="2 3">
    <name type="scientific">Neisseria meningitidis</name>
    <dbReference type="NCBI Taxonomy" id="487"/>
    <lineage>
        <taxon>Bacteria</taxon>
        <taxon>Pseudomonadati</taxon>
        <taxon>Pseudomonadota</taxon>
        <taxon>Betaproteobacteria</taxon>
        <taxon>Neisseriales</taxon>
        <taxon>Neisseriaceae</taxon>
        <taxon>Neisseria</taxon>
    </lineage>
</organism>
<evidence type="ECO:0000313" key="2">
    <source>
        <dbReference type="EMBL" id="CWU12793.1"/>
    </source>
</evidence>
<dbReference type="EMBL" id="FFEF01000015">
    <property type="protein sequence ID" value="CWU12793.1"/>
    <property type="molecule type" value="Genomic_DNA"/>
</dbReference>
<dbReference type="AlphaFoldDB" id="A0A0Y6U387"/>
<gene>
    <name evidence="1" type="ORF">DE8555_0924</name>
    <name evidence="2" type="ORF">ERS514851_01361</name>
</gene>
<evidence type="ECO:0000313" key="4">
    <source>
        <dbReference type="Proteomes" id="UP000092966"/>
    </source>
</evidence>
<proteinExistence type="predicted"/>
<reference evidence="2 3" key="2">
    <citation type="submission" date="2016-02" db="EMBL/GenBank/DDBJ databases">
        <authorList>
            <consortium name="Pathogen Informatics"/>
        </authorList>
    </citation>
    <scope>NUCLEOTIDE SEQUENCE [LARGE SCALE GENOMIC DNA]</scope>
    <source>
        <strain evidence="2 3">2842STDY5881531</strain>
    </source>
</reference>
<evidence type="ECO:0000313" key="1">
    <source>
        <dbReference type="EMBL" id="ANW91485.1"/>
    </source>
</evidence>
<reference evidence="1 4" key="1">
    <citation type="submission" date="2015-07" db="EMBL/GenBank/DDBJ databases">
        <title>Comparative genome sequencing reveals within-host evolution of Neisseria meningitidis during.</title>
        <authorList>
            <person name="Klughammer J."/>
            <person name="Dittrich M."/>
            <person name="Mueller T."/>
            <person name="Blom J."/>
            <person name="Goesmann A."/>
            <person name="Vogel U."/>
            <person name="Frosch M."/>
            <person name="Bock C."/>
            <person name="Schoen C."/>
        </authorList>
    </citation>
    <scope>NUCLEOTIDE SEQUENCE [LARGE SCALE GENOMIC DNA]</scope>
    <source>
        <strain evidence="1 4">DE8555</strain>
    </source>
</reference>
<dbReference type="Proteomes" id="UP000069876">
    <property type="component" value="Unassembled WGS sequence"/>
</dbReference>
<protein>
    <submittedName>
        <fullName evidence="2">Uncharacterized protein</fullName>
    </submittedName>
</protein>
<name>A0A0Y6U387_NEIME</name>
<accession>A0A0Y6U387</accession>